<proteinExistence type="predicted"/>
<evidence type="ECO:0000313" key="2">
    <source>
        <dbReference type="EMBL" id="CAB4725911.1"/>
    </source>
</evidence>
<sequence length="95" mass="10538">MLDTVLGESGLATREDWVETECQTERSVGSESEIAVEVWCAYSQRWVQGFRLHETLSDGKLVLLGRDSEAVLPAAFDPESVRFSAAERSNLFLAS</sequence>
<evidence type="ECO:0000313" key="1">
    <source>
        <dbReference type="EMBL" id="CAB4549939.1"/>
    </source>
</evidence>
<protein>
    <submittedName>
        <fullName evidence="2">Unannotated protein</fullName>
    </submittedName>
</protein>
<name>A0A6J6RU54_9ZZZZ</name>
<evidence type="ECO:0000313" key="3">
    <source>
        <dbReference type="EMBL" id="CAB4907425.1"/>
    </source>
</evidence>
<reference evidence="2" key="1">
    <citation type="submission" date="2020-05" db="EMBL/GenBank/DDBJ databases">
        <authorList>
            <person name="Chiriac C."/>
            <person name="Salcher M."/>
            <person name="Ghai R."/>
            <person name="Kavagutti S V."/>
        </authorList>
    </citation>
    <scope>NUCLEOTIDE SEQUENCE</scope>
</reference>
<organism evidence="2">
    <name type="scientific">freshwater metagenome</name>
    <dbReference type="NCBI Taxonomy" id="449393"/>
    <lineage>
        <taxon>unclassified sequences</taxon>
        <taxon>metagenomes</taxon>
        <taxon>ecological metagenomes</taxon>
    </lineage>
</organism>
<dbReference type="EMBL" id="CAEZYU010000001">
    <property type="protein sequence ID" value="CAB4725911.1"/>
    <property type="molecule type" value="Genomic_DNA"/>
</dbReference>
<dbReference type="AlphaFoldDB" id="A0A6J6RU54"/>
<dbReference type="EMBL" id="CAFBMG010000097">
    <property type="protein sequence ID" value="CAB4907425.1"/>
    <property type="molecule type" value="Genomic_DNA"/>
</dbReference>
<gene>
    <name evidence="1" type="ORF">UFOPK1358_01556</name>
    <name evidence="2" type="ORF">UFOPK2766_00008</name>
    <name evidence="3" type="ORF">UFOPK3519_01199</name>
</gene>
<dbReference type="EMBL" id="CAEZSF010000181">
    <property type="protein sequence ID" value="CAB4549939.1"/>
    <property type="molecule type" value="Genomic_DNA"/>
</dbReference>
<accession>A0A6J6RU54</accession>